<dbReference type="PANTHER" id="PTHR11088:SF60">
    <property type="entry name" value="TRNA DIMETHYLALLYLTRANSFERASE"/>
    <property type="match status" value="1"/>
</dbReference>
<keyword evidence="5 10" id="KW-0819">tRNA processing</keyword>
<comment type="similarity">
    <text evidence="3 10 13">Belongs to the IPP transferase family.</text>
</comment>
<dbReference type="FunFam" id="1.10.20.140:FF:000001">
    <property type="entry name" value="tRNA dimethylallyltransferase"/>
    <property type="match status" value="1"/>
</dbReference>
<feature type="site" description="Interaction with substrate tRNA" evidence="10">
    <location>
        <position position="123"/>
    </location>
</feature>
<reference evidence="14" key="1">
    <citation type="submission" date="2023-02" db="EMBL/GenBank/DDBJ databases">
        <title>Actinomadura rubrobrunea NBRC 14622.</title>
        <authorList>
            <person name="Ichikawa N."/>
            <person name="Sato H."/>
            <person name="Tonouchi N."/>
        </authorList>
    </citation>
    <scope>NUCLEOTIDE SEQUENCE</scope>
    <source>
        <strain evidence="14">NBRC 14622</strain>
    </source>
</reference>
<evidence type="ECO:0000256" key="5">
    <source>
        <dbReference type="ARBA" id="ARBA00022694"/>
    </source>
</evidence>
<name>A0A9W6PTY7_9ACTN</name>
<dbReference type="InterPro" id="IPR039657">
    <property type="entry name" value="Dimethylallyltransferase"/>
</dbReference>
<sequence>MTSPDVIAVVGPTAAGKSELAVELALRLGGEAVNADSMQLYRGMDIGTAKLTREEMRGVPHHLLDVWDVTETASVAEYQRLCDQVIADVRGRGRLPVLVGGSGLYVRAALDHMEFPGTDPAVRARLERELAEVGPHALHERLREADPEAARAILPSNGRRVVRALEVIEISGRPFTATLPEHRYRYDAVQIGLRVPRPELDARIAMRVERMWRAGLVDEVRELEKRGLREGLTASRALGYAQVLRFLAGEWTEEQAKAETIRATRRFARRQESWFRRDPRVHWLPYDAPDLVTRALRIRSAACASSRDTGPRTTS</sequence>
<evidence type="ECO:0000256" key="1">
    <source>
        <dbReference type="ARBA" id="ARBA00001946"/>
    </source>
</evidence>
<dbReference type="Pfam" id="PF01715">
    <property type="entry name" value="IPPT"/>
    <property type="match status" value="1"/>
</dbReference>
<dbReference type="InterPro" id="IPR027417">
    <property type="entry name" value="P-loop_NTPase"/>
</dbReference>
<accession>A0A9W6PTY7</accession>
<evidence type="ECO:0000256" key="8">
    <source>
        <dbReference type="ARBA" id="ARBA00022842"/>
    </source>
</evidence>
<evidence type="ECO:0000256" key="3">
    <source>
        <dbReference type="ARBA" id="ARBA00005842"/>
    </source>
</evidence>
<evidence type="ECO:0000256" key="12">
    <source>
        <dbReference type="RuleBase" id="RU003784"/>
    </source>
</evidence>
<dbReference type="GO" id="GO:0006400">
    <property type="term" value="P:tRNA modification"/>
    <property type="evidence" value="ECO:0007669"/>
    <property type="project" value="TreeGrafter"/>
</dbReference>
<evidence type="ECO:0000256" key="11">
    <source>
        <dbReference type="RuleBase" id="RU003783"/>
    </source>
</evidence>
<evidence type="ECO:0000256" key="6">
    <source>
        <dbReference type="ARBA" id="ARBA00022741"/>
    </source>
</evidence>
<comment type="caution">
    <text evidence="14">The sequence shown here is derived from an EMBL/GenBank/DDBJ whole genome shotgun (WGS) entry which is preliminary data.</text>
</comment>
<gene>
    <name evidence="10 14" type="primary">miaA</name>
    <name evidence="14" type="ORF">Arub01_10310</name>
</gene>
<dbReference type="PANTHER" id="PTHR11088">
    <property type="entry name" value="TRNA DIMETHYLALLYLTRANSFERASE"/>
    <property type="match status" value="1"/>
</dbReference>
<dbReference type="Gene3D" id="1.10.20.140">
    <property type="match status" value="1"/>
</dbReference>
<evidence type="ECO:0000313" key="14">
    <source>
        <dbReference type="EMBL" id="GLW62787.1"/>
    </source>
</evidence>
<comment type="caution">
    <text evidence="10">Lacks conserved residue(s) required for the propagation of feature annotation.</text>
</comment>
<comment type="function">
    <text evidence="2 10 12">Catalyzes the transfer of a dimethylallyl group onto the adenine at position 37 in tRNAs that read codons beginning with uridine, leading to the formation of N6-(dimethylallyl)adenosine (i(6)A).</text>
</comment>
<keyword evidence="7 10" id="KW-0067">ATP-binding</keyword>
<evidence type="ECO:0000313" key="15">
    <source>
        <dbReference type="Proteomes" id="UP001165124"/>
    </source>
</evidence>
<dbReference type="GO" id="GO:0052381">
    <property type="term" value="F:tRNA dimethylallyltransferase activity"/>
    <property type="evidence" value="ECO:0007669"/>
    <property type="project" value="UniProtKB-UniRule"/>
</dbReference>
<evidence type="ECO:0000256" key="9">
    <source>
        <dbReference type="ARBA" id="ARBA00049563"/>
    </source>
</evidence>
<comment type="cofactor">
    <cofactor evidence="1 10">
        <name>Mg(2+)</name>
        <dbReference type="ChEBI" id="CHEBI:18420"/>
    </cofactor>
</comment>
<dbReference type="SUPFAM" id="SSF52540">
    <property type="entry name" value="P-loop containing nucleoside triphosphate hydrolases"/>
    <property type="match status" value="2"/>
</dbReference>
<keyword evidence="15" id="KW-1185">Reference proteome</keyword>
<dbReference type="Gene3D" id="3.40.50.300">
    <property type="entry name" value="P-loop containing nucleotide triphosphate hydrolases"/>
    <property type="match status" value="1"/>
</dbReference>
<dbReference type="InterPro" id="IPR018022">
    <property type="entry name" value="IPT"/>
</dbReference>
<proteinExistence type="inferred from homology"/>
<dbReference type="AlphaFoldDB" id="A0A9W6PTY7"/>
<dbReference type="EMBL" id="BSRZ01000001">
    <property type="protein sequence ID" value="GLW62787.1"/>
    <property type="molecule type" value="Genomic_DNA"/>
</dbReference>
<evidence type="ECO:0000256" key="4">
    <source>
        <dbReference type="ARBA" id="ARBA00022679"/>
    </source>
</evidence>
<dbReference type="NCBIfam" id="TIGR00174">
    <property type="entry name" value="miaA"/>
    <property type="match status" value="1"/>
</dbReference>
<comment type="catalytic activity">
    <reaction evidence="9 10 11">
        <text>adenosine(37) in tRNA + dimethylallyl diphosphate = N(6)-dimethylallyladenosine(37) in tRNA + diphosphate</text>
        <dbReference type="Rhea" id="RHEA:26482"/>
        <dbReference type="Rhea" id="RHEA-COMP:10162"/>
        <dbReference type="Rhea" id="RHEA-COMP:10375"/>
        <dbReference type="ChEBI" id="CHEBI:33019"/>
        <dbReference type="ChEBI" id="CHEBI:57623"/>
        <dbReference type="ChEBI" id="CHEBI:74411"/>
        <dbReference type="ChEBI" id="CHEBI:74415"/>
        <dbReference type="EC" id="2.5.1.75"/>
    </reaction>
</comment>
<dbReference type="HAMAP" id="MF_00185">
    <property type="entry name" value="IPP_trans"/>
    <property type="match status" value="1"/>
</dbReference>
<comment type="subunit">
    <text evidence="10">Monomer.</text>
</comment>
<evidence type="ECO:0000256" key="10">
    <source>
        <dbReference type="HAMAP-Rule" id="MF_00185"/>
    </source>
</evidence>
<feature type="region of interest" description="Interaction with substrate tRNA" evidence="10">
    <location>
        <begin position="36"/>
        <end position="39"/>
    </location>
</feature>
<dbReference type="Proteomes" id="UP001165124">
    <property type="component" value="Unassembled WGS sequence"/>
</dbReference>
<protein>
    <recommendedName>
        <fullName evidence="10">tRNA dimethylallyltransferase</fullName>
        <ecNumber evidence="10">2.5.1.75</ecNumber>
    </recommendedName>
    <alternativeName>
        <fullName evidence="10">Dimethylallyl diphosphate:tRNA dimethylallyltransferase</fullName>
        <shortName evidence="10">DMAPP:tRNA dimethylallyltransferase</shortName>
        <shortName evidence="10">DMATase</shortName>
    </alternativeName>
    <alternativeName>
        <fullName evidence="10">Isopentenyl-diphosphate:tRNA isopentenyltransferase</fullName>
        <shortName evidence="10">IPP transferase</shortName>
        <shortName evidence="10">IPPT</shortName>
        <shortName evidence="10">IPTase</shortName>
    </alternativeName>
</protein>
<keyword evidence="4 10" id="KW-0808">Transferase</keyword>
<feature type="site" description="Interaction with substrate tRNA" evidence="10">
    <location>
        <position position="102"/>
    </location>
</feature>
<keyword evidence="8 10" id="KW-0460">Magnesium</keyword>
<feature type="binding site" evidence="10">
    <location>
        <begin position="11"/>
        <end position="18"/>
    </location>
    <ligand>
        <name>ATP</name>
        <dbReference type="ChEBI" id="CHEBI:30616"/>
    </ligand>
</feature>
<keyword evidence="6 10" id="KW-0547">Nucleotide-binding</keyword>
<evidence type="ECO:0000256" key="13">
    <source>
        <dbReference type="RuleBase" id="RU003785"/>
    </source>
</evidence>
<feature type="binding site" evidence="10">
    <location>
        <begin position="13"/>
        <end position="18"/>
    </location>
    <ligand>
        <name>substrate</name>
    </ligand>
</feature>
<dbReference type="GO" id="GO:0005524">
    <property type="term" value="F:ATP binding"/>
    <property type="evidence" value="ECO:0007669"/>
    <property type="project" value="UniProtKB-UniRule"/>
</dbReference>
<organism evidence="14 15">
    <name type="scientific">Actinomadura rubrobrunea</name>
    <dbReference type="NCBI Taxonomy" id="115335"/>
    <lineage>
        <taxon>Bacteria</taxon>
        <taxon>Bacillati</taxon>
        <taxon>Actinomycetota</taxon>
        <taxon>Actinomycetes</taxon>
        <taxon>Streptosporangiales</taxon>
        <taxon>Thermomonosporaceae</taxon>
        <taxon>Actinomadura</taxon>
    </lineage>
</organism>
<evidence type="ECO:0000256" key="2">
    <source>
        <dbReference type="ARBA" id="ARBA00003213"/>
    </source>
</evidence>
<evidence type="ECO:0000256" key="7">
    <source>
        <dbReference type="ARBA" id="ARBA00022840"/>
    </source>
</evidence>
<dbReference type="EC" id="2.5.1.75" evidence="10"/>